<proteinExistence type="predicted"/>
<dbReference type="Proteomes" id="UP000712600">
    <property type="component" value="Unassembled WGS sequence"/>
</dbReference>
<evidence type="ECO:0000313" key="2">
    <source>
        <dbReference type="EMBL" id="KAF3602438.1"/>
    </source>
</evidence>
<evidence type="ECO:0000256" key="1">
    <source>
        <dbReference type="SAM" id="MobiDB-lite"/>
    </source>
</evidence>
<accession>A0A8S9SNM8</accession>
<evidence type="ECO:0000313" key="3">
    <source>
        <dbReference type="Proteomes" id="UP000712600"/>
    </source>
</evidence>
<sequence>MSDLRMKASSGDGWDMAWDVDPPVWVVEIIALPSSPMRMEPANGADVEEEDDGVEWEEG</sequence>
<feature type="region of interest" description="Disordered" evidence="1">
    <location>
        <begin position="36"/>
        <end position="59"/>
    </location>
</feature>
<protein>
    <submittedName>
        <fullName evidence="2">Uncharacterized protein</fullName>
    </submittedName>
</protein>
<feature type="compositionally biased region" description="Acidic residues" evidence="1">
    <location>
        <begin position="46"/>
        <end position="59"/>
    </location>
</feature>
<reference evidence="2" key="1">
    <citation type="submission" date="2019-12" db="EMBL/GenBank/DDBJ databases">
        <title>Genome sequencing and annotation of Brassica cretica.</title>
        <authorList>
            <person name="Studholme D.J."/>
            <person name="Sarris P."/>
        </authorList>
    </citation>
    <scope>NUCLEOTIDE SEQUENCE</scope>
    <source>
        <strain evidence="2">PFS-109/04</strain>
        <tissue evidence="2">Leaf</tissue>
    </source>
</reference>
<organism evidence="2 3">
    <name type="scientific">Brassica cretica</name>
    <name type="common">Mustard</name>
    <dbReference type="NCBI Taxonomy" id="69181"/>
    <lineage>
        <taxon>Eukaryota</taxon>
        <taxon>Viridiplantae</taxon>
        <taxon>Streptophyta</taxon>
        <taxon>Embryophyta</taxon>
        <taxon>Tracheophyta</taxon>
        <taxon>Spermatophyta</taxon>
        <taxon>Magnoliopsida</taxon>
        <taxon>eudicotyledons</taxon>
        <taxon>Gunneridae</taxon>
        <taxon>Pentapetalae</taxon>
        <taxon>rosids</taxon>
        <taxon>malvids</taxon>
        <taxon>Brassicales</taxon>
        <taxon>Brassicaceae</taxon>
        <taxon>Brassiceae</taxon>
        <taxon>Brassica</taxon>
    </lineage>
</organism>
<comment type="caution">
    <text evidence="2">The sequence shown here is derived from an EMBL/GenBank/DDBJ whole genome shotgun (WGS) entry which is preliminary data.</text>
</comment>
<name>A0A8S9SNM8_BRACR</name>
<dbReference type="AlphaFoldDB" id="A0A8S9SNM8"/>
<dbReference type="EMBL" id="QGKX02000004">
    <property type="protein sequence ID" value="KAF3602438.1"/>
    <property type="molecule type" value="Genomic_DNA"/>
</dbReference>
<gene>
    <name evidence="2" type="ORF">F2Q69_00033486</name>
</gene>